<dbReference type="Gene3D" id="2.30.42.10">
    <property type="match status" value="1"/>
</dbReference>
<comment type="similarity">
    <text evidence="1">Belongs to the peptidase S1C family.</text>
</comment>
<dbReference type="InterPro" id="IPR048172">
    <property type="entry name" value="HhoA_HhoB_HtrA-like"/>
</dbReference>
<dbReference type="PANTHER" id="PTHR22939:SF129">
    <property type="entry name" value="SERINE PROTEASE HTRA2, MITOCHONDRIAL"/>
    <property type="match status" value="1"/>
</dbReference>
<dbReference type="InterPro" id="IPR036034">
    <property type="entry name" value="PDZ_sf"/>
</dbReference>
<proteinExistence type="inferred from homology"/>
<gene>
    <name evidence="5" type="ORF">QH73_0022525</name>
</gene>
<sequence>MKSQKWRGETIKRIFKQPVLYLGILVIGSSAGCESFGNREVQVQPSPTQPAANLQNNPNFVTEVVRDVGAAVVRINATRTVEVPTAFSNPLIERFFGENPFPPEQKVQRGIGSGFIISQDGRILTNAHVVEGADKVSVVLRDGRSFAGKVVGADPVTDVAVVDIEGTNLPTVELANSDNIAVGQWAIAIGNPLGLDNTVTQGIISATGRSGSDIGVNDKRLDFIQTDTAINPGNSGGPLLNAQGEVVGVNTAIIGGAQGLGFAIPINTAQRIAEQLITTGRVEHPYIGVRLIELTPEIQQEINQSNLGFKVAQERGVLIVQVAPNSPAARAGLRPGDIITQINSTEIQNADSVQDAVEATNLGKTLQVTVNRNGSTQQLTLKPEQLPSPSR</sequence>
<dbReference type="PANTHER" id="PTHR22939">
    <property type="entry name" value="SERINE PROTEASE FAMILY S1C HTRA-RELATED"/>
    <property type="match status" value="1"/>
</dbReference>
<accession>A0A9X5EBL2</accession>
<dbReference type="Gene3D" id="2.40.10.120">
    <property type="match status" value="1"/>
</dbReference>
<feature type="domain" description="PDZ" evidence="4">
    <location>
        <begin position="291"/>
        <end position="374"/>
    </location>
</feature>
<dbReference type="RefSeq" id="WP_039714366.1">
    <property type="nucleotide sequence ID" value="NZ_JTJC03000008.1"/>
</dbReference>
<organism evidence="5 6">
    <name type="scientific">Scytonema millei VB511283</name>
    <dbReference type="NCBI Taxonomy" id="1245923"/>
    <lineage>
        <taxon>Bacteria</taxon>
        <taxon>Bacillati</taxon>
        <taxon>Cyanobacteriota</taxon>
        <taxon>Cyanophyceae</taxon>
        <taxon>Nostocales</taxon>
        <taxon>Scytonemataceae</taxon>
        <taxon>Scytonema</taxon>
    </lineage>
</organism>
<keyword evidence="6" id="KW-1185">Reference proteome</keyword>
<evidence type="ECO:0000256" key="3">
    <source>
        <dbReference type="ARBA" id="ARBA00022801"/>
    </source>
</evidence>
<evidence type="ECO:0000256" key="1">
    <source>
        <dbReference type="ARBA" id="ARBA00010541"/>
    </source>
</evidence>
<protein>
    <submittedName>
        <fullName evidence="5">PDZ domain-containing protein</fullName>
    </submittedName>
</protein>
<dbReference type="Proteomes" id="UP000031532">
    <property type="component" value="Unassembled WGS sequence"/>
</dbReference>
<dbReference type="NCBIfam" id="NF041521">
    <property type="entry name" value="HhoA_HhoB_HtrA"/>
    <property type="match status" value="1"/>
</dbReference>
<dbReference type="GO" id="GO:0006508">
    <property type="term" value="P:proteolysis"/>
    <property type="evidence" value="ECO:0007669"/>
    <property type="project" value="UniProtKB-KW"/>
</dbReference>
<dbReference type="EMBL" id="JTJC03000008">
    <property type="protein sequence ID" value="NHC37377.1"/>
    <property type="molecule type" value="Genomic_DNA"/>
</dbReference>
<dbReference type="SUPFAM" id="SSF50156">
    <property type="entry name" value="PDZ domain-like"/>
    <property type="match status" value="1"/>
</dbReference>
<evidence type="ECO:0000313" key="6">
    <source>
        <dbReference type="Proteomes" id="UP000031532"/>
    </source>
</evidence>
<name>A0A9X5EBL2_9CYAN</name>
<keyword evidence="2" id="KW-0645">Protease</keyword>
<dbReference type="PRINTS" id="PR00834">
    <property type="entry name" value="PROTEASES2C"/>
</dbReference>
<comment type="caution">
    <text evidence="5">The sequence shown here is derived from an EMBL/GenBank/DDBJ whole genome shotgun (WGS) entry which is preliminary data.</text>
</comment>
<dbReference type="Pfam" id="PF13180">
    <property type="entry name" value="PDZ_2"/>
    <property type="match status" value="1"/>
</dbReference>
<dbReference type="SUPFAM" id="SSF50494">
    <property type="entry name" value="Trypsin-like serine proteases"/>
    <property type="match status" value="1"/>
</dbReference>
<dbReference type="PROSITE" id="PS50106">
    <property type="entry name" value="PDZ"/>
    <property type="match status" value="1"/>
</dbReference>
<dbReference type="InterPro" id="IPR001478">
    <property type="entry name" value="PDZ"/>
</dbReference>
<dbReference type="InterPro" id="IPR001940">
    <property type="entry name" value="Peptidase_S1C"/>
</dbReference>
<keyword evidence="3" id="KW-0378">Hydrolase</keyword>
<evidence type="ECO:0000313" key="5">
    <source>
        <dbReference type="EMBL" id="NHC37377.1"/>
    </source>
</evidence>
<dbReference type="Pfam" id="PF13365">
    <property type="entry name" value="Trypsin_2"/>
    <property type="match status" value="1"/>
</dbReference>
<evidence type="ECO:0000259" key="4">
    <source>
        <dbReference type="PROSITE" id="PS50106"/>
    </source>
</evidence>
<dbReference type="AlphaFoldDB" id="A0A9X5EBL2"/>
<dbReference type="OrthoDB" id="9807133at2"/>
<dbReference type="PROSITE" id="PS51257">
    <property type="entry name" value="PROKAR_LIPOPROTEIN"/>
    <property type="match status" value="1"/>
</dbReference>
<reference evidence="5 6" key="1">
    <citation type="journal article" date="2015" name="Genome Announc.">
        <title>Draft Genome Sequence of the Terrestrial Cyanobacterium Scytonema millei VB511283, Isolated from Eastern India.</title>
        <authorList>
            <person name="Sen D."/>
            <person name="Chandrababunaidu M.M."/>
            <person name="Singh D."/>
            <person name="Sanghi N."/>
            <person name="Ghorai A."/>
            <person name="Mishra G.P."/>
            <person name="Madduluri M."/>
            <person name="Adhikary S.P."/>
            <person name="Tripathy S."/>
        </authorList>
    </citation>
    <scope>NUCLEOTIDE SEQUENCE [LARGE SCALE GENOMIC DNA]</scope>
    <source>
        <strain evidence="5 6">VB511283</strain>
    </source>
</reference>
<dbReference type="GO" id="GO:0004252">
    <property type="term" value="F:serine-type endopeptidase activity"/>
    <property type="evidence" value="ECO:0007669"/>
    <property type="project" value="InterPro"/>
</dbReference>
<dbReference type="InterPro" id="IPR009003">
    <property type="entry name" value="Peptidase_S1_PA"/>
</dbReference>
<dbReference type="SMART" id="SM00228">
    <property type="entry name" value="PDZ"/>
    <property type="match status" value="1"/>
</dbReference>
<evidence type="ECO:0000256" key="2">
    <source>
        <dbReference type="ARBA" id="ARBA00022670"/>
    </source>
</evidence>